<feature type="region of interest" description="Disordered" evidence="1">
    <location>
        <begin position="244"/>
        <end position="263"/>
    </location>
</feature>
<reference evidence="2" key="1">
    <citation type="journal article" date="2014" name="Int. J. Syst. Evol. Microbiol.">
        <title>Complete genome sequence of Corynebacterium casei LMG S-19264T (=DSM 44701T), isolated from a smear-ripened cheese.</title>
        <authorList>
            <consortium name="US DOE Joint Genome Institute (JGI-PGF)"/>
            <person name="Walter F."/>
            <person name="Albersmeier A."/>
            <person name="Kalinowski J."/>
            <person name="Ruckert C."/>
        </authorList>
    </citation>
    <scope>NUCLEOTIDE SEQUENCE</scope>
    <source>
        <strain evidence="2">JCM 4391</strain>
    </source>
</reference>
<dbReference type="EMBL" id="BMTP01000011">
    <property type="protein sequence ID" value="GGU49339.1"/>
    <property type="molecule type" value="Genomic_DNA"/>
</dbReference>
<dbReference type="GO" id="GO:0044550">
    <property type="term" value="P:secondary metabolite biosynthetic process"/>
    <property type="evidence" value="ECO:0007669"/>
    <property type="project" value="TreeGrafter"/>
</dbReference>
<evidence type="ECO:0000256" key="1">
    <source>
        <dbReference type="SAM" id="MobiDB-lite"/>
    </source>
</evidence>
<dbReference type="GO" id="GO:0005737">
    <property type="term" value="C:cytoplasm"/>
    <property type="evidence" value="ECO:0007669"/>
    <property type="project" value="TreeGrafter"/>
</dbReference>
<organism evidence="2 3">
    <name type="scientific">Streptomyces lavendofoliae</name>
    <dbReference type="NCBI Taxonomy" id="67314"/>
    <lineage>
        <taxon>Bacteria</taxon>
        <taxon>Bacillati</taxon>
        <taxon>Actinomycetota</taxon>
        <taxon>Actinomycetes</taxon>
        <taxon>Kitasatosporales</taxon>
        <taxon>Streptomycetaceae</taxon>
        <taxon>Streptomyces</taxon>
    </lineage>
</organism>
<protein>
    <recommendedName>
        <fullName evidence="4">Non-ribosomal peptide synthetase</fullName>
    </recommendedName>
</protein>
<evidence type="ECO:0000313" key="2">
    <source>
        <dbReference type="EMBL" id="GGU49339.1"/>
    </source>
</evidence>
<comment type="caution">
    <text evidence="2">The sequence shown here is derived from an EMBL/GenBank/DDBJ whole genome shotgun (WGS) entry which is preliminary data.</text>
</comment>
<dbReference type="AlphaFoldDB" id="A0A918M5G8"/>
<sequence length="456" mass="48088">MLSISGQYLARYRRLTTDTGATLPVTGAQRRFILVRALDPTGRPDLVPMFFAFPRGTVDLARLTAAAERLAALHPVLRGRPGVVRGTPVLRVAEPRVPVVRVPRAPDEDAATALRRALRAWAPDGPPLRLFLTDGGTGGGTEGAAGAERYGPGAGREAEPEDEVLAIVLDHAVCDGRSLARLVEELGVAYTEGSRAQPPSPSDTAAELTAYREAVLLQLDAEERAAAPEALAYWGGRLRAVRDRAPAPRPGAPAPGTLPSGSASALLRPPAGTAGVPFPELLDACRAAMRSLYGPGHVVPLGYPWGGRPPGAEQLLGCFLNTVVFPAATGPAPSGAEVTADAWWDDLDRADVPFDAVVHAAREAGSGWSGRLDGLLTVDDARQRPPLRLAGVEGREVHVDGRPVRGPFALSVTQGRELRLRMAWDRAVLDDDAARAAFGALTDRLRRPAPTAPAGH</sequence>
<feature type="region of interest" description="Disordered" evidence="1">
    <location>
        <begin position="136"/>
        <end position="156"/>
    </location>
</feature>
<dbReference type="PANTHER" id="PTHR45527">
    <property type="entry name" value="NONRIBOSOMAL PEPTIDE SYNTHETASE"/>
    <property type="match status" value="1"/>
</dbReference>
<keyword evidence="3" id="KW-1185">Reference proteome</keyword>
<dbReference type="Proteomes" id="UP000636661">
    <property type="component" value="Unassembled WGS sequence"/>
</dbReference>
<evidence type="ECO:0000313" key="3">
    <source>
        <dbReference type="Proteomes" id="UP000636661"/>
    </source>
</evidence>
<dbReference type="RefSeq" id="WP_189552476.1">
    <property type="nucleotide sequence ID" value="NZ_BMTP01000011.1"/>
</dbReference>
<dbReference type="Gene3D" id="3.30.559.30">
    <property type="entry name" value="Nonribosomal peptide synthetase, condensation domain"/>
    <property type="match status" value="1"/>
</dbReference>
<dbReference type="PANTHER" id="PTHR45527:SF1">
    <property type="entry name" value="FATTY ACID SYNTHASE"/>
    <property type="match status" value="1"/>
</dbReference>
<dbReference type="InterPro" id="IPR023213">
    <property type="entry name" value="CAT-like_dom_sf"/>
</dbReference>
<dbReference type="Gene3D" id="3.30.559.10">
    <property type="entry name" value="Chloramphenicol acetyltransferase-like domain"/>
    <property type="match status" value="1"/>
</dbReference>
<dbReference type="SUPFAM" id="SSF52777">
    <property type="entry name" value="CoA-dependent acyltransferases"/>
    <property type="match status" value="3"/>
</dbReference>
<accession>A0A918M5G8</accession>
<reference evidence="2" key="2">
    <citation type="submission" date="2020-09" db="EMBL/GenBank/DDBJ databases">
        <authorList>
            <person name="Sun Q."/>
            <person name="Ohkuma M."/>
        </authorList>
    </citation>
    <scope>NUCLEOTIDE SEQUENCE</scope>
    <source>
        <strain evidence="2">JCM 4391</strain>
    </source>
</reference>
<evidence type="ECO:0008006" key="4">
    <source>
        <dbReference type="Google" id="ProtNLM"/>
    </source>
</evidence>
<proteinExistence type="predicted"/>
<dbReference type="GO" id="GO:0031177">
    <property type="term" value="F:phosphopantetheine binding"/>
    <property type="evidence" value="ECO:0007669"/>
    <property type="project" value="TreeGrafter"/>
</dbReference>
<name>A0A918M5G8_9ACTN</name>
<gene>
    <name evidence="2" type="ORF">GCM10010274_42370</name>
</gene>
<dbReference type="GO" id="GO:0043041">
    <property type="term" value="P:amino acid activation for nonribosomal peptide biosynthetic process"/>
    <property type="evidence" value="ECO:0007669"/>
    <property type="project" value="TreeGrafter"/>
</dbReference>